<sequence>MNLMDNYISRRSFVGAAALTVIAGCGTLLRPGVAHAGSAYGSQTSLSAGGKTYYGKCMVGNGDGSAVTGWAITSASSVVSSGWLGAYVATFDSGGVRQTSKESYCSTSTQYFNVSTNKLYTPVGGYFYAQGRLYGWNGKDYTSKVITRTPNVGRSIPKFAIEEYPVNEMGLTYGSLLSAAYVGKEPDLVSAVTEEGEKGFVRLGDIRTEPPRSPDEASVLYCEETSEAIPVFDLCGNQIGEHILYYGGGSYEPFGMI</sequence>
<dbReference type="InterPro" id="IPR019546">
    <property type="entry name" value="TAT_signal_bac_arc"/>
</dbReference>
<dbReference type="AlphaFoldDB" id="A0A3N0AD12"/>
<organism evidence="1 4">
    <name type="scientific">Parvibacter caecicola</name>
    <dbReference type="NCBI Taxonomy" id="747645"/>
    <lineage>
        <taxon>Bacteria</taxon>
        <taxon>Bacillati</taxon>
        <taxon>Actinomycetota</taxon>
        <taxon>Coriobacteriia</taxon>
        <taxon>Coriobacteriales</taxon>
        <taxon>Coriobacteriaceae</taxon>
        <taxon>Parvibacter</taxon>
    </lineage>
</organism>
<evidence type="ECO:0000313" key="2">
    <source>
        <dbReference type="EMBL" id="TJW11449.1"/>
    </source>
</evidence>
<gene>
    <name evidence="2" type="ORF">E5982_04395</name>
    <name evidence="1" type="ORF">FHR31_001881</name>
</gene>
<comment type="caution">
    <text evidence="1">The sequence shown here is derived from an EMBL/GenBank/DDBJ whole genome shotgun (WGS) entry which is preliminary data.</text>
</comment>
<evidence type="ECO:0000313" key="3">
    <source>
        <dbReference type="Proteomes" id="UP000309454"/>
    </source>
</evidence>
<dbReference type="Proteomes" id="UP000309454">
    <property type="component" value="Unassembled WGS sequence"/>
</dbReference>
<dbReference type="RefSeq" id="WP_123185247.1">
    <property type="nucleotide sequence ID" value="NZ_CAOKAH010000014.1"/>
</dbReference>
<dbReference type="EMBL" id="SSTM01000002">
    <property type="protein sequence ID" value="TJW11449.1"/>
    <property type="molecule type" value="Genomic_DNA"/>
</dbReference>
<dbReference type="OrthoDB" id="3786257at2"/>
<reference evidence="1 4" key="2">
    <citation type="submission" date="2020-08" db="EMBL/GenBank/DDBJ databases">
        <title>Sequencing the genomes of 1000 actinobacteria strains.</title>
        <authorList>
            <person name="Klenk H.-P."/>
        </authorList>
    </citation>
    <scope>NUCLEOTIDE SEQUENCE [LARGE SCALE GENOMIC DNA]</scope>
    <source>
        <strain evidence="1 4">DSM 22242</strain>
    </source>
</reference>
<protein>
    <submittedName>
        <fullName evidence="2">Twin-arginine translocation signal domain-containing protein</fullName>
    </submittedName>
</protein>
<keyword evidence="3" id="KW-1185">Reference proteome</keyword>
<dbReference type="PROSITE" id="PS51318">
    <property type="entry name" value="TAT"/>
    <property type="match status" value="1"/>
</dbReference>
<name>A0A3N0AD12_9ACTN</name>
<dbReference type="NCBIfam" id="TIGR01409">
    <property type="entry name" value="TAT_signal_seq"/>
    <property type="match status" value="1"/>
</dbReference>
<evidence type="ECO:0000313" key="1">
    <source>
        <dbReference type="EMBL" id="MBB3172048.1"/>
    </source>
</evidence>
<reference evidence="2 3" key="1">
    <citation type="submission" date="2019-04" db="EMBL/GenBank/DDBJ databases">
        <title>Microbes associate with the intestines of laboratory mice.</title>
        <authorList>
            <person name="Navarre W."/>
            <person name="Wong E."/>
            <person name="Huang K.C."/>
            <person name="Tropini C."/>
            <person name="Ng K."/>
            <person name="Yu B."/>
        </authorList>
    </citation>
    <scope>NUCLEOTIDE SEQUENCE [LARGE SCALE GENOMIC DNA]</scope>
    <source>
        <strain evidence="2 3">NM48_B13</strain>
    </source>
</reference>
<dbReference type="EMBL" id="JACHYA010000008">
    <property type="protein sequence ID" value="MBB3172048.1"/>
    <property type="molecule type" value="Genomic_DNA"/>
</dbReference>
<dbReference type="InterPro" id="IPR006311">
    <property type="entry name" value="TAT_signal"/>
</dbReference>
<dbReference type="Proteomes" id="UP000530850">
    <property type="component" value="Unassembled WGS sequence"/>
</dbReference>
<accession>A0A3N0AD12</accession>
<evidence type="ECO:0000313" key="4">
    <source>
        <dbReference type="Proteomes" id="UP000530850"/>
    </source>
</evidence>
<proteinExistence type="predicted"/>